<name>A0A6L2KM72_TANCI</name>
<proteinExistence type="predicted"/>
<sequence length="676" mass="75054">MSCVVISIVKTIEREYDWWYLACVKCNHYAKQHSAPQKDEYGVVVKKRETQLTRVQLVHEVRKKGDMDILPKDLNKLPKVLNGLKLSGIPNNTFALKVGASIMLLRNIDQTTEKTKRERELAKREVELLKMTEGRIVPLTPPATTAPKNSGDSIDKLFDDEVVAEKAKKKRKRNVVGDASGFAYPPKKLRDDYQSLLPNTGGKSLAALRVWSRTILSSLVVLRSLSLLLLWPLSPTADAPVVTVAVTTTVDADVAAGSKAKDVSKDFENIWDSTSTGGVNADAASISRLKKTFTSSDSFYASQSLDTETMHHVYLPRWKVTNDSILDDPYVCRDLMDHLVPPALQLFVMETADAAKSIELGDLKEKNFALEGERGALSERVTNLESETISKEAELASLSSQVAKLTIDLYGFQLSRDELSSKVVYQFVANVPCSLKGISIAVSKLVFPFAYYFCDFIRSLPLWSELAFVFRTACFIVPIDEVSQTEACVADPYVIVFLHLGFASCFMNCCLLSFSSKRSKLTPRDSSFLIISTFVVLKVGMPISTGITASASYVNENGVSPLLDLIIVWCAHKTCDISSSQFLLLSSNHALIPSPKLLFALSTRMLAWGYLTEEKHWRMHSFLHQSLNGLSQNYFPLSDIISLGRPNLHTMLSHKNFLTCDPVIVATGFASIHLVK</sequence>
<organism evidence="3">
    <name type="scientific">Tanacetum cinerariifolium</name>
    <name type="common">Dalmatian daisy</name>
    <name type="synonym">Chrysanthemum cinerariifolium</name>
    <dbReference type="NCBI Taxonomy" id="118510"/>
    <lineage>
        <taxon>Eukaryota</taxon>
        <taxon>Viridiplantae</taxon>
        <taxon>Streptophyta</taxon>
        <taxon>Embryophyta</taxon>
        <taxon>Tracheophyta</taxon>
        <taxon>Spermatophyta</taxon>
        <taxon>Magnoliopsida</taxon>
        <taxon>eudicotyledons</taxon>
        <taxon>Gunneridae</taxon>
        <taxon>Pentapetalae</taxon>
        <taxon>asterids</taxon>
        <taxon>campanulids</taxon>
        <taxon>Asterales</taxon>
        <taxon>Asteraceae</taxon>
        <taxon>Asteroideae</taxon>
        <taxon>Anthemideae</taxon>
        <taxon>Anthemidinae</taxon>
        <taxon>Tanacetum</taxon>
    </lineage>
</organism>
<gene>
    <name evidence="3" type="ORF">Tci_021835</name>
</gene>
<dbReference type="EMBL" id="BKCJ010002627">
    <property type="protein sequence ID" value="GEU49857.1"/>
    <property type="molecule type" value="Genomic_DNA"/>
</dbReference>
<protein>
    <recommendedName>
        <fullName evidence="2">DNA helicase Pif1-like 2B domain-containing protein</fullName>
    </recommendedName>
</protein>
<evidence type="ECO:0000313" key="3">
    <source>
        <dbReference type="EMBL" id="GEU49857.1"/>
    </source>
</evidence>
<keyword evidence="1" id="KW-0175">Coiled coil</keyword>
<dbReference type="AlphaFoldDB" id="A0A6L2KM72"/>
<dbReference type="InterPro" id="IPR049163">
    <property type="entry name" value="Pif1-like_2B_dom"/>
</dbReference>
<feature type="coiled-coil region" evidence="1">
    <location>
        <begin position="105"/>
        <end position="132"/>
    </location>
</feature>
<evidence type="ECO:0000256" key="1">
    <source>
        <dbReference type="SAM" id="Coils"/>
    </source>
</evidence>
<feature type="domain" description="DNA helicase Pif1-like 2B" evidence="2">
    <location>
        <begin position="81"/>
        <end position="111"/>
    </location>
</feature>
<reference evidence="3" key="1">
    <citation type="journal article" date="2019" name="Sci. Rep.">
        <title>Draft genome of Tanacetum cinerariifolium, the natural source of mosquito coil.</title>
        <authorList>
            <person name="Yamashiro T."/>
            <person name="Shiraishi A."/>
            <person name="Satake H."/>
            <person name="Nakayama K."/>
        </authorList>
    </citation>
    <scope>NUCLEOTIDE SEQUENCE</scope>
</reference>
<comment type="caution">
    <text evidence="3">The sequence shown here is derived from an EMBL/GenBank/DDBJ whole genome shotgun (WGS) entry which is preliminary data.</text>
</comment>
<accession>A0A6L2KM72</accession>
<evidence type="ECO:0000259" key="2">
    <source>
        <dbReference type="Pfam" id="PF21530"/>
    </source>
</evidence>
<dbReference type="Pfam" id="PF21530">
    <property type="entry name" value="Pif1_2B_dom"/>
    <property type="match status" value="1"/>
</dbReference>